<evidence type="ECO:0000256" key="6">
    <source>
        <dbReference type="ARBA" id="ARBA00022605"/>
    </source>
</evidence>
<dbReference type="AlphaFoldDB" id="A0A1I0CGS0"/>
<dbReference type="OrthoDB" id="9786954at2"/>
<dbReference type="EC" id="5.3.1.24" evidence="4 10"/>
<evidence type="ECO:0000256" key="10">
    <source>
        <dbReference type="HAMAP-Rule" id="MF_00135"/>
    </source>
</evidence>
<keyword evidence="13" id="KW-1185">Reference proteome</keyword>
<dbReference type="FunFam" id="3.20.20.70:FF:000075">
    <property type="entry name" value="Tryptophan biosynthesis protein TRP1"/>
    <property type="match status" value="1"/>
</dbReference>
<accession>A0A1I0CGS0</accession>
<evidence type="ECO:0000256" key="3">
    <source>
        <dbReference type="ARBA" id="ARBA00007571"/>
    </source>
</evidence>
<dbReference type="PANTHER" id="PTHR42894">
    <property type="entry name" value="N-(5'-PHOSPHORIBOSYL)ANTHRANILATE ISOMERASE"/>
    <property type="match status" value="1"/>
</dbReference>
<dbReference type="InterPro" id="IPR013785">
    <property type="entry name" value="Aldolase_TIM"/>
</dbReference>
<dbReference type="STRING" id="930131.SAMN05216389_106226"/>
<comment type="similarity">
    <text evidence="3 10">Belongs to the TrpF family.</text>
</comment>
<dbReference type="EMBL" id="FOHE01000006">
    <property type="protein sequence ID" value="SET18714.1"/>
    <property type="molecule type" value="Genomic_DNA"/>
</dbReference>
<dbReference type="InterPro" id="IPR001240">
    <property type="entry name" value="PRAI_dom"/>
</dbReference>
<reference evidence="12 13" key="1">
    <citation type="submission" date="2016-10" db="EMBL/GenBank/DDBJ databases">
        <authorList>
            <person name="de Groot N.N."/>
        </authorList>
    </citation>
    <scope>NUCLEOTIDE SEQUENCE [LARGE SCALE GENOMIC DNA]</scope>
    <source>
        <strain evidence="12 13">IBRC-M 10780</strain>
    </source>
</reference>
<evidence type="ECO:0000256" key="5">
    <source>
        <dbReference type="ARBA" id="ARBA00022272"/>
    </source>
</evidence>
<dbReference type="HAMAP" id="MF_00135">
    <property type="entry name" value="PRAI"/>
    <property type="match status" value="1"/>
</dbReference>
<name>A0A1I0CGS0_9BACI</name>
<dbReference type="InterPro" id="IPR011060">
    <property type="entry name" value="RibuloseP-bd_barrel"/>
</dbReference>
<dbReference type="GO" id="GO:0000162">
    <property type="term" value="P:L-tryptophan biosynthetic process"/>
    <property type="evidence" value="ECO:0007669"/>
    <property type="project" value="UniProtKB-UniRule"/>
</dbReference>
<comment type="pathway">
    <text evidence="2 10">Amino-acid biosynthesis; L-tryptophan biosynthesis; L-tryptophan from chorismate: step 3/5.</text>
</comment>
<evidence type="ECO:0000256" key="1">
    <source>
        <dbReference type="ARBA" id="ARBA00001164"/>
    </source>
</evidence>
<feature type="domain" description="N-(5'phosphoribosyl) anthranilate isomerase (PRAI)" evidence="11">
    <location>
        <begin position="3"/>
        <end position="196"/>
    </location>
</feature>
<dbReference type="Gene3D" id="3.20.20.70">
    <property type="entry name" value="Aldolase class I"/>
    <property type="match status" value="1"/>
</dbReference>
<keyword evidence="7 10" id="KW-0822">Tryptophan biosynthesis</keyword>
<evidence type="ECO:0000256" key="7">
    <source>
        <dbReference type="ARBA" id="ARBA00022822"/>
    </source>
</evidence>
<evidence type="ECO:0000256" key="9">
    <source>
        <dbReference type="ARBA" id="ARBA00023235"/>
    </source>
</evidence>
<dbReference type="Pfam" id="PF00697">
    <property type="entry name" value="PRAI"/>
    <property type="match status" value="1"/>
</dbReference>
<dbReference type="InterPro" id="IPR044643">
    <property type="entry name" value="TrpF_fam"/>
</dbReference>
<evidence type="ECO:0000313" key="12">
    <source>
        <dbReference type="EMBL" id="SET18714.1"/>
    </source>
</evidence>
<dbReference type="UniPathway" id="UPA00035">
    <property type="reaction ID" value="UER00042"/>
</dbReference>
<proteinExistence type="inferred from homology"/>
<dbReference type="GO" id="GO:0004640">
    <property type="term" value="F:phosphoribosylanthranilate isomerase activity"/>
    <property type="evidence" value="ECO:0007669"/>
    <property type="project" value="UniProtKB-UniRule"/>
</dbReference>
<evidence type="ECO:0000256" key="2">
    <source>
        <dbReference type="ARBA" id="ARBA00004664"/>
    </source>
</evidence>
<keyword evidence="6 10" id="KW-0028">Amino-acid biosynthesis</keyword>
<evidence type="ECO:0000256" key="4">
    <source>
        <dbReference type="ARBA" id="ARBA00012572"/>
    </source>
</evidence>
<protein>
    <recommendedName>
        <fullName evidence="5 10">N-(5'-phosphoribosyl)anthranilate isomerase</fullName>
        <shortName evidence="10">PRAI</shortName>
        <ecNumber evidence="4 10">5.3.1.24</ecNumber>
    </recommendedName>
</protein>
<dbReference type="NCBIfam" id="NF002300">
    <property type="entry name" value="PRK01222.1-7"/>
    <property type="match status" value="1"/>
</dbReference>
<keyword evidence="8 10" id="KW-0057">Aromatic amino acid biosynthesis</keyword>
<evidence type="ECO:0000256" key="8">
    <source>
        <dbReference type="ARBA" id="ARBA00023141"/>
    </source>
</evidence>
<dbReference type="RefSeq" id="WP_090868951.1">
    <property type="nucleotide sequence ID" value="NZ_FOHE01000006.1"/>
</dbReference>
<dbReference type="PANTHER" id="PTHR42894:SF1">
    <property type="entry name" value="N-(5'-PHOSPHORIBOSYL)ANTHRANILATE ISOMERASE"/>
    <property type="match status" value="1"/>
</dbReference>
<dbReference type="Proteomes" id="UP000198618">
    <property type="component" value="Unassembled WGS sequence"/>
</dbReference>
<dbReference type="CDD" id="cd00405">
    <property type="entry name" value="PRAI"/>
    <property type="match status" value="1"/>
</dbReference>
<organism evidence="12 13">
    <name type="scientific">Oceanobacillus limi</name>
    <dbReference type="NCBI Taxonomy" id="930131"/>
    <lineage>
        <taxon>Bacteria</taxon>
        <taxon>Bacillati</taxon>
        <taxon>Bacillota</taxon>
        <taxon>Bacilli</taxon>
        <taxon>Bacillales</taxon>
        <taxon>Bacillaceae</taxon>
        <taxon>Oceanobacillus</taxon>
    </lineage>
</organism>
<comment type="catalytic activity">
    <reaction evidence="1 10">
        <text>N-(5-phospho-beta-D-ribosyl)anthranilate = 1-(2-carboxyphenylamino)-1-deoxy-D-ribulose 5-phosphate</text>
        <dbReference type="Rhea" id="RHEA:21540"/>
        <dbReference type="ChEBI" id="CHEBI:18277"/>
        <dbReference type="ChEBI" id="CHEBI:58613"/>
        <dbReference type="EC" id="5.3.1.24"/>
    </reaction>
</comment>
<evidence type="ECO:0000313" key="13">
    <source>
        <dbReference type="Proteomes" id="UP000198618"/>
    </source>
</evidence>
<gene>
    <name evidence="10" type="primary">trpF</name>
    <name evidence="12" type="ORF">SAMN05216389_106226</name>
</gene>
<keyword evidence="9 10" id="KW-0413">Isomerase</keyword>
<dbReference type="SUPFAM" id="SSF51366">
    <property type="entry name" value="Ribulose-phoshate binding barrel"/>
    <property type="match status" value="1"/>
</dbReference>
<evidence type="ECO:0000259" key="11">
    <source>
        <dbReference type="Pfam" id="PF00697"/>
    </source>
</evidence>
<sequence length="205" mass="22490">MKVKICGVKDVYATREAVKAGADFIGFMFAESKRKITIEKAKELASYVPEMVNKVGVFVNPPLEELISTIEEVGLDMVQLHGDETPAYCQRVPVPVIKAFPIKEKLDIHRAESFSVDYFLFDSPGGKYRGGNGMAFDWKMLRNIEISREKVIVAGGLTPSNVGAAIKELNPAIVDVSSGVETNGVKDAKKIKAFIHQAKSKERGS</sequence>